<keyword evidence="13" id="KW-1185">Reference proteome</keyword>
<evidence type="ECO:0000259" key="10">
    <source>
        <dbReference type="Pfam" id="PF03828"/>
    </source>
</evidence>
<keyword evidence="6" id="KW-0479">Metal-binding</keyword>
<feature type="compositionally biased region" description="Polar residues" evidence="9">
    <location>
        <begin position="105"/>
        <end position="119"/>
    </location>
</feature>
<feature type="region of interest" description="Disordered" evidence="9">
    <location>
        <begin position="72"/>
        <end position="119"/>
    </location>
</feature>
<feature type="domain" description="PAP-associated" evidence="10">
    <location>
        <begin position="364"/>
        <end position="422"/>
    </location>
</feature>
<sequence length="461" mass="53526">MYQRNMGAGFNFHNLIGFAPSIRFHQQPFVIQQPFSDSMRPHRNLMGSSAPLDFIPVQRPSVPQITSVNFNHVSNIHTSPPQQTVKKKRPNDNLSLPPNKRAKFNSHNSPRTLQLDQPTSSVREEDFLVPVNHGTEEITIGIWDYFLTAHMKDEDLKRKLKLRKCLLSVMSGAFPNCRLFLVGSSMTGFATRSSDVDMCLMITDQEIDQKYEATVILNSISRVFRKCSFMRSPQVIKAKVPIFKFFDAISQVECDLNINNIVGIRNTHLLRYYAYMDWRVRPLMLFIKFWARFHDINDASKKTISSYSLTLMLIHYLQAGVSPPVLPCLHSLKPHLFSTFNKVYRLTLDFDENNINFISRNNVTLGELFLGFLNYYANRFDYNTQVISVRLGKAIHRREVNDSNNSGQWKFLNIEEPFDKSNTARSVFDYHVFQRILRVFKVSYNTLEKSRNVKDILSRPF</sequence>
<dbReference type="GO" id="GO:0031123">
    <property type="term" value="P:RNA 3'-end processing"/>
    <property type="evidence" value="ECO:0007669"/>
    <property type="project" value="TreeGrafter"/>
</dbReference>
<evidence type="ECO:0000259" key="11">
    <source>
        <dbReference type="Pfam" id="PF22600"/>
    </source>
</evidence>
<dbReference type="Gene3D" id="3.30.460.10">
    <property type="entry name" value="Beta Polymerase, domain 2"/>
    <property type="match status" value="1"/>
</dbReference>
<reference evidence="12" key="1">
    <citation type="journal article" date="2023" name="PLoS Negl. Trop. Dis.">
        <title>A genome sequence for Biomphalaria pfeifferi, the major vector snail for the human-infecting parasite Schistosoma mansoni.</title>
        <authorList>
            <person name="Bu L."/>
            <person name="Lu L."/>
            <person name="Laidemitt M.R."/>
            <person name="Zhang S.M."/>
            <person name="Mutuku M."/>
            <person name="Mkoji G."/>
            <person name="Steinauer M."/>
            <person name="Loker E.S."/>
        </authorList>
    </citation>
    <scope>NUCLEOTIDE SEQUENCE</scope>
    <source>
        <strain evidence="12">KasaAsao</strain>
    </source>
</reference>
<comment type="cofactor">
    <cofactor evidence="2">
        <name>Mg(2+)</name>
        <dbReference type="ChEBI" id="CHEBI:18420"/>
    </cofactor>
</comment>
<proteinExistence type="inferred from homology"/>
<keyword evidence="4" id="KW-0963">Cytoplasm</keyword>
<organism evidence="12 13">
    <name type="scientific">Biomphalaria pfeifferi</name>
    <name type="common">Bloodfluke planorb</name>
    <name type="synonym">Freshwater snail</name>
    <dbReference type="NCBI Taxonomy" id="112525"/>
    <lineage>
        <taxon>Eukaryota</taxon>
        <taxon>Metazoa</taxon>
        <taxon>Spiralia</taxon>
        <taxon>Lophotrochozoa</taxon>
        <taxon>Mollusca</taxon>
        <taxon>Gastropoda</taxon>
        <taxon>Heterobranchia</taxon>
        <taxon>Euthyneura</taxon>
        <taxon>Panpulmonata</taxon>
        <taxon>Hygrophila</taxon>
        <taxon>Lymnaeoidea</taxon>
        <taxon>Planorbidae</taxon>
        <taxon>Biomphalaria</taxon>
    </lineage>
</organism>
<dbReference type="GO" id="GO:1990817">
    <property type="term" value="F:poly(A) RNA polymerase activity"/>
    <property type="evidence" value="ECO:0007669"/>
    <property type="project" value="TreeGrafter"/>
</dbReference>
<reference evidence="12" key="2">
    <citation type="submission" date="2023-04" db="EMBL/GenBank/DDBJ databases">
        <authorList>
            <person name="Bu L."/>
            <person name="Lu L."/>
            <person name="Laidemitt M.R."/>
            <person name="Zhang S.M."/>
            <person name="Mutuku M."/>
            <person name="Mkoji G."/>
            <person name="Steinauer M."/>
            <person name="Loker E.S."/>
        </authorList>
    </citation>
    <scope>NUCLEOTIDE SEQUENCE</scope>
    <source>
        <strain evidence="12">KasaAsao</strain>
        <tissue evidence="12">Whole Snail</tissue>
    </source>
</reference>
<dbReference type="SUPFAM" id="SSF81631">
    <property type="entry name" value="PAP/OAS1 substrate-binding domain"/>
    <property type="match status" value="1"/>
</dbReference>
<comment type="subcellular location">
    <subcellularLocation>
        <location evidence="3">Cytoplasm</location>
    </subcellularLocation>
</comment>
<dbReference type="EMBL" id="JASAOG010000053">
    <property type="protein sequence ID" value="KAK0057656.1"/>
    <property type="molecule type" value="Genomic_DNA"/>
</dbReference>
<dbReference type="GO" id="GO:0005737">
    <property type="term" value="C:cytoplasm"/>
    <property type="evidence" value="ECO:0007669"/>
    <property type="project" value="UniProtKB-SubCell"/>
</dbReference>
<evidence type="ECO:0000256" key="4">
    <source>
        <dbReference type="ARBA" id="ARBA00022490"/>
    </source>
</evidence>
<dbReference type="InterPro" id="IPR054708">
    <property type="entry name" value="MTPAP-like_central"/>
</dbReference>
<dbReference type="Proteomes" id="UP001233172">
    <property type="component" value="Unassembled WGS sequence"/>
</dbReference>
<dbReference type="PANTHER" id="PTHR12271:SF40">
    <property type="entry name" value="POLY(A) RNA POLYMERASE GLD2"/>
    <property type="match status" value="1"/>
</dbReference>
<evidence type="ECO:0000256" key="2">
    <source>
        <dbReference type="ARBA" id="ARBA00001946"/>
    </source>
</evidence>
<name>A0AAD8BN44_BIOPF</name>
<dbReference type="Gene3D" id="1.10.1410.10">
    <property type="match status" value="1"/>
</dbReference>
<dbReference type="AlphaFoldDB" id="A0AAD8BN44"/>
<keyword evidence="7" id="KW-0460">Magnesium</keyword>
<evidence type="ECO:0000256" key="7">
    <source>
        <dbReference type="ARBA" id="ARBA00022842"/>
    </source>
</evidence>
<comment type="caution">
    <text evidence="12">The sequence shown here is derived from an EMBL/GenBank/DDBJ whole genome shotgun (WGS) entry which is preliminary data.</text>
</comment>
<evidence type="ECO:0000313" key="13">
    <source>
        <dbReference type="Proteomes" id="UP001233172"/>
    </source>
</evidence>
<protein>
    <submittedName>
        <fullName evidence="12">Poly(A) RNA polymerase GLD2</fullName>
    </submittedName>
</protein>
<keyword evidence="5" id="KW-0808">Transferase</keyword>
<comment type="cofactor">
    <cofactor evidence="1">
        <name>Mn(2+)</name>
        <dbReference type="ChEBI" id="CHEBI:29035"/>
    </cofactor>
</comment>
<accession>A0AAD8BN44</accession>
<gene>
    <name evidence="12" type="ORF">Bpfe_012886</name>
</gene>
<dbReference type="Pfam" id="PF03828">
    <property type="entry name" value="PAP_assoc"/>
    <property type="match status" value="1"/>
</dbReference>
<comment type="similarity">
    <text evidence="8">Belongs to the DNA polymerase type-B-like family. GLD2 subfamily.</text>
</comment>
<evidence type="ECO:0000256" key="5">
    <source>
        <dbReference type="ARBA" id="ARBA00022679"/>
    </source>
</evidence>
<dbReference type="Pfam" id="PF22600">
    <property type="entry name" value="MTPAP-like_central"/>
    <property type="match status" value="1"/>
</dbReference>
<feature type="compositionally biased region" description="Polar residues" evidence="9">
    <location>
        <begin position="72"/>
        <end position="84"/>
    </location>
</feature>
<evidence type="ECO:0000313" key="12">
    <source>
        <dbReference type="EMBL" id="KAK0057656.1"/>
    </source>
</evidence>
<evidence type="ECO:0000256" key="1">
    <source>
        <dbReference type="ARBA" id="ARBA00001936"/>
    </source>
</evidence>
<dbReference type="InterPro" id="IPR043519">
    <property type="entry name" value="NT_sf"/>
</dbReference>
<feature type="domain" description="Poly(A) RNA polymerase mitochondrial-like central palm" evidence="11">
    <location>
        <begin position="141"/>
        <end position="274"/>
    </location>
</feature>
<evidence type="ECO:0000256" key="3">
    <source>
        <dbReference type="ARBA" id="ARBA00004496"/>
    </source>
</evidence>
<dbReference type="PANTHER" id="PTHR12271">
    <property type="entry name" value="POLY A POLYMERASE CID PAP -RELATED"/>
    <property type="match status" value="1"/>
</dbReference>
<evidence type="ECO:0000256" key="9">
    <source>
        <dbReference type="SAM" id="MobiDB-lite"/>
    </source>
</evidence>
<dbReference type="SUPFAM" id="SSF81301">
    <property type="entry name" value="Nucleotidyltransferase"/>
    <property type="match status" value="1"/>
</dbReference>
<dbReference type="CDD" id="cd05402">
    <property type="entry name" value="NT_PAP_TUTase"/>
    <property type="match status" value="1"/>
</dbReference>
<evidence type="ECO:0000256" key="6">
    <source>
        <dbReference type="ARBA" id="ARBA00022723"/>
    </source>
</evidence>
<dbReference type="InterPro" id="IPR002058">
    <property type="entry name" value="PAP_assoc"/>
</dbReference>
<dbReference type="GO" id="GO:0046872">
    <property type="term" value="F:metal ion binding"/>
    <property type="evidence" value="ECO:0007669"/>
    <property type="project" value="UniProtKB-KW"/>
</dbReference>
<evidence type="ECO:0000256" key="8">
    <source>
        <dbReference type="ARBA" id="ARBA00038491"/>
    </source>
</evidence>